<proteinExistence type="predicted"/>
<dbReference type="AlphaFoldDB" id="A0A2M4D1L7"/>
<keyword evidence="1" id="KW-0472">Membrane</keyword>
<accession>A0A2M4D1L7</accession>
<keyword evidence="1" id="KW-1133">Transmembrane helix</keyword>
<sequence length="100" mass="10994">MVSSAGPWFLALVLVLGWVGLGLRRLLHLHCIVPPSGVSFAQRWGRWSHAAGSWPVLVCDAGFSLNLAPNPRMWYWGDGTAIAFMRSFGDHDIWIGAGTF</sequence>
<evidence type="ECO:0000256" key="1">
    <source>
        <dbReference type="SAM" id="Phobius"/>
    </source>
</evidence>
<feature type="transmembrane region" description="Helical" evidence="1">
    <location>
        <begin position="6"/>
        <end position="23"/>
    </location>
</feature>
<reference evidence="2" key="1">
    <citation type="submission" date="2018-01" db="EMBL/GenBank/DDBJ databases">
        <title>An insight into the sialome of Amazonian anophelines.</title>
        <authorList>
            <person name="Ribeiro J.M."/>
            <person name="Scarpassa V."/>
            <person name="Calvo E."/>
        </authorList>
    </citation>
    <scope>NUCLEOTIDE SEQUENCE</scope>
</reference>
<evidence type="ECO:0000313" key="2">
    <source>
        <dbReference type="EMBL" id="MBW71472.1"/>
    </source>
</evidence>
<organism evidence="2">
    <name type="scientific">Anopheles darlingi</name>
    <name type="common">Mosquito</name>
    <dbReference type="NCBI Taxonomy" id="43151"/>
    <lineage>
        <taxon>Eukaryota</taxon>
        <taxon>Metazoa</taxon>
        <taxon>Ecdysozoa</taxon>
        <taxon>Arthropoda</taxon>
        <taxon>Hexapoda</taxon>
        <taxon>Insecta</taxon>
        <taxon>Pterygota</taxon>
        <taxon>Neoptera</taxon>
        <taxon>Endopterygota</taxon>
        <taxon>Diptera</taxon>
        <taxon>Nematocera</taxon>
        <taxon>Culicoidea</taxon>
        <taxon>Culicidae</taxon>
        <taxon>Anophelinae</taxon>
        <taxon>Anopheles</taxon>
    </lineage>
</organism>
<protein>
    <submittedName>
        <fullName evidence="2">Putative secreted protein</fullName>
    </submittedName>
</protein>
<name>A0A2M4D1L7_ANODA</name>
<dbReference type="EMBL" id="GGFL01007294">
    <property type="protein sequence ID" value="MBW71472.1"/>
    <property type="molecule type" value="Transcribed_RNA"/>
</dbReference>
<keyword evidence="1" id="KW-0812">Transmembrane</keyword>